<accession>A0A1I4NYI4</accession>
<sequence>MPEERTIEAYAVTDANITYRTRSFWGIPIIIVIGWIKTKYVSIFSVEHEEHRLVVLYNGICPVARDDRLRIIGDMDHGKNVGISGMVMVAYRIENLNTGDIYQNY</sequence>
<dbReference type="Proteomes" id="UP000198535">
    <property type="component" value="Unassembled WGS sequence"/>
</dbReference>
<evidence type="ECO:0000313" key="2">
    <source>
        <dbReference type="Proteomes" id="UP000198535"/>
    </source>
</evidence>
<gene>
    <name evidence="1" type="ORF">SAMN04488696_0331</name>
</gene>
<dbReference type="OrthoDB" id="136896at2157"/>
<keyword evidence="2" id="KW-1185">Reference proteome</keyword>
<protein>
    <submittedName>
        <fullName evidence="1">Uncharacterized protein</fullName>
    </submittedName>
</protein>
<dbReference type="AlphaFoldDB" id="A0A1I4NYI4"/>
<proteinExistence type="predicted"/>
<dbReference type="RefSeq" id="WP_091932297.1">
    <property type="nucleotide sequence ID" value="NZ_FOUJ01000001.1"/>
</dbReference>
<dbReference type="EMBL" id="FOUJ01000001">
    <property type="protein sequence ID" value="SFM20370.1"/>
    <property type="molecule type" value="Genomic_DNA"/>
</dbReference>
<organism evidence="1 2">
    <name type="scientific">Methanolobus profundi</name>
    <dbReference type="NCBI Taxonomy" id="487685"/>
    <lineage>
        <taxon>Archaea</taxon>
        <taxon>Methanobacteriati</taxon>
        <taxon>Methanobacteriota</taxon>
        <taxon>Stenosarchaea group</taxon>
        <taxon>Methanomicrobia</taxon>
        <taxon>Methanosarcinales</taxon>
        <taxon>Methanosarcinaceae</taxon>
        <taxon>Methanolobus</taxon>
    </lineage>
</organism>
<evidence type="ECO:0000313" key="1">
    <source>
        <dbReference type="EMBL" id="SFM20370.1"/>
    </source>
</evidence>
<reference evidence="2" key="1">
    <citation type="submission" date="2016-10" db="EMBL/GenBank/DDBJ databases">
        <authorList>
            <person name="Varghese N."/>
            <person name="Submissions S."/>
        </authorList>
    </citation>
    <scope>NUCLEOTIDE SEQUENCE [LARGE SCALE GENOMIC DNA]</scope>
    <source>
        <strain evidence="2">Mob M</strain>
    </source>
</reference>
<name>A0A1I4NYI4_9EURY</name>